<sequence>MTGLNSLPTGAAALWWLLIPLAVVLVGRLLFLVVRWLRADAETRISLRQARRIRRTWRRLAPMADLAVKDTTPTTLEQLRSDGTPVPAKVRIPRITTRADRFGVTVTANTLPRVGLEAWQDARDDLCNGWGMLRVKVTQPKPGTITARGFRREPLDSLLPSPLLREGGSPAVSPGGLSCRDDVLIGWDEDGAPVHVNLAAGAHGLIAGSRAPVSRSP</sequence>
<keyword evidence="1" id="KW-1133">Transmembrane helix</keyword>
<evidence type="ECO:0000313" key="2">
    <source>
        <dbReference type="EMBL" id="MFC5907888.1"/>
    </source>
</evidence>
<keyword evidence="1" id="KW-0472">Membrane</keyword>
<dbReference type="RefSeq" id="WP_380582762.1">
    <property type="nucleotide sequence ID" value="NZ_JBHSQJ010000046.1"/>
</dbReference>
<name>A0ABW1G096_9ACTN</name>
<evidence type="ECO:0000313" key="3">
    <source>
        <dbReference type="Proteomes" id="UP001596174"/>
    </source>
</evidence>
<dbReference type="EMBL" id="JBHSQJ010000046">
    <property type="protein sequence ID" value="MFC5907888.1"/>
    <property type="molecule type" value="Genomic_DNA"/>
</dbReference>
<evidence type="ECO:0008006" key="4">
    <source>
        <dbReference type="Google" id="ProtNLM"/>
    </source>
</evidence>
<keyword evidence="1" id="KW-0812">Transmembrane</keyword>
<dbReference type="Proteomes" id="UP001596174">
    <property type="component" value="Unassembled WGS sequence"/>
</dbReference>
<comment type="caution">
    <text evidence="2">The sequence shown here is derived from an EMBL/GenBank/DDBJ whole genome shotgun (WGS) entry which is preliminary data.</text>
</comment>
<accession>A0ABW1G096</accession>
<protein>
    <recommendedName>
        <fullName evidence="4">DUF2550 domain-containing protein</fullName>
    </recommendedName>
</protein>
<proteinExistence type="predicted"/>
<reference evidence="3" key="1">
    <citation type="journal article" date="2019" name="Int. J. Syst. Evol. Microbiol.">
        <title>The Global Catalogue of Microorganisms (GCM) 10K type strain sequencing project: providing services to taxonomists for standard genome sequencing and annotation.</title>
        <authorList>
            <consortium name="The Broad Institute Genomics Platform"/>
            <consortium name="The Broad Institute Genome Sequencing Center for Infectious Disease"/>
            <person name="Wu L."/>
            <person name="Ma J."/>
        </authorList>
    </citation>
    <scope>NUCLEOTIDE SEQUENCE [LARGE SCALE GENOMIC DNA]</scope>
    <source>
        <strain evidence="3">JCM 4816</strain>
    </source>
</reference>
<organism evidence="2 3">
    <name type="scientific">Streptacidiphilus monticola</name>
    <dbReference type="NCBI Taxonomy" id="2161674"/>
    <lineage>
        <taxon>Bacteria</taxon>
        <taxon>Bacillati</taxon>
        <taxon>Actinomycetota</taxon>
        <taxon>Actinomycetes</taxon>
        <taxon>Kitasatosporales</taxon>
        <taxon>Streptomycetaceae</taxon>
        <taxon>Streptacidiphilus</taxon>
    </lineage>
</organism>
<gene>
    <name evidence="2" type="ORF">ACFP3V_11755</name>
</gene>
<keyword evidence="3" id="KW-1185">Reference proteome</keyword>
<evidence type="ECO:0000256" key="1">
    <source>
        <dbReference type="SAM" id="Phobius"/>
    </source>
</evidence>
<feature type="transmembrane region" description="Helical" evidence="1">
    <location>
        <begin position="12"/>
        <end position="34"/>
    </location>
</feature>